<feature type="region of interest" description="Disordered" evidence="1">
    <location>
        <begin position="1"/>
        <end position="40"/>
    </location>
</feature>
<dbReference type="KEGG" id="mor:MOC_1592"/>
<protein>
    <submittedName>
        <fullName evidence="2">Protein of unassigned function</fullName>
    </submittedName>
</protein>
<accession>A0A089NPM2</accession>
<evidence type="ECO:0000313" key="2">
    <source>
        <dbReference type="EMBL" id="AIQ89347.1"/>
    </source>
</evidence>
<dbReference type="Proteomes" id="UP000029492">
    <property type="component" value="Chromosome"/>
</dbReference>
<dbReference type="EMBL" id="CP003811">
    <property type="protein sequence ID" value="AIQ89347.1"/>
    <property type="molecule type" value="Genomic_DNA"/>
</dbReference>
<keyword evidence="3" id="KW-1185">Reference proteome</keyword>
<evidence type="ECO:0000256" key="1">
    <source>
        <dbReference type="SAM" id="MobiDB-lite"/>
    </source>
</evidence>
<sequence length="40" mass="4102">MIPVGRGEDDAGVTNLAEDVGSRHEPDPASTTVTPPTGVR</sequence>
<dbReference type="AlphaFoldDB" id="A0A089NPM2"/>
<dbReference type="HOGENOM" id="CLU_3292328_0_0_5"/>
<feature type="compositionally biased region" description="Polar residues" evidence="1">
    <location>
        <begin position="29"/>
        <end position="40"/>
    </location>
</feature>
<name>A0A089NPM2_9HYPH</name>
<organism evidence="2 3">
    <name type="scientific">Methylobacterium oryzae CBMB20</name>
    <dbReference type="NCBI Taxonomy" id="693986"/>
    <lineage>
        <taxon>Bacteria</taxon>
        <taxon>Pseudomonadati</taxon>
        <taxon>Pseudomonadota</taxon>
        <taxon>Alphaproteobacteria</taxon>
        <taxon>Hyphomicrobiales</taxon>
        <taxon>Methylobacteriaceae</taxon>
        <taxon>Methylobacterium</taxon>
    </lineage>
</organism>
<dbReference type="STRING" id="693986.MOC_1592"/>
<gene>
    <name evidence="2" type="ORF">MOC_1592</name>
</gene>
<proteinExistence type="predicted"/>
<evidence type="ECO:0000313" key="3">
    <source>
        <dbReference type="Proteomes" id="UP000029492"/>
    </source>
</evidence>
<reference evidence="2 3" key="1">
    <citation type="journal article" date="2014" name="PLoS ONE">
        <title>Genome Information of Methylobacterium oryzae, a Plant-Probiotic Methylotroph in the Phyllosphere.</title>
        <authorList>
            <person name="Kwak M.J."/>
            <person name="Jeong H."/>
            <person name="Madhaiyan M."/>
            <person name="Lee Y."/>
            <person name="Sa T.M."/>
            <person name="Oh T.K."/>
            <person name="Kim J.F."/>
        </authorList>
    </citation>
    <scope>NUCLEOTIDE SEQUENCE [LARGE SCALE GENOMIC DNA]</scope>
    <source>
        <strain evidence="2 3">CBMB20</strain>
    </source>
</reference>